<dbReference type="InterPro" id="IPR023631">
    <property type="entry name" value="Amidase_dom"/>
</dbReference>
<dbReference type="Gene3D" id="3.90.1300.10">
    <property type="entry name" value="Amidase signature (AS) domain"/>
    <property type="match status" value="1"/>
</dbReference>
<dbReference type="InterPro" id="IPR036928">
    <property type="entry name" value="AS_sf"/>
</dbReference>
<evidence type="ECO:0000313" key="4">
    <source>
        <dbReference type="Proteomes" id="UP000008703"/>
    </source>
</evidence>
<dbReference type="HOGENOM" id="CLU_009600_0_4_11"/>
<dbReference type="InterPro" id="IPR000120">
    <property type="entry name" value="Amidase"/>
</dbReference>
<sequence>MTSVIPKGLGEQIRALAGGEVTSHALVEQALGRIAETQPTLNAFRRIRAEAALREAAEADRRLAAGERLPLLGVPLAVKDDTDVAGEPTAFGCSGDFPAKVEDGEAVRRLRAAGAVIVGKTNTPELGQWPFTEGPAFGDTRNPWNPEYTPGGSSGGAAAAVAAGLVPAALGSDGAGSVRIPAAWTHLIGIKPQRGRISTWPDAESFNGITCHGPLARTVADAALLLDAVSGNCEGDLHCPEPVDVLSAVGRDPGRLRIALSFKPAFTGTPKRLDPLVRASVVRLAERLAALGHEVVAAEPRYGLVGFSFLPRATAGLFEWSGRVPDPLLLDIRTRHAARNGRLLGGAALRWARSYEEPLRRQVGAIFDRFDVVLSPTTATPPLRIGAMAALSGWQTDRAMIAACPYAWPWNVLGWPAMNVPAGFADPERTLPLGAQLLGPANSEPVLISLAAQLEADQRWYEHRPSVQGVFDGS</sequence>
<evidence type="ECO:0000313" key="3">
    <source>
        <dbReference type="EMBL" id="AEM87911.1"/>
    </source>
</evidence>
<organism evidence="3 4">
    <name type="scientific">Streptomyces violaceusniger (strain Tu 4113)</name>
    <dbReference type="NCBI Taxonomy" id="653045"/>
    <lineage>
        <taxon>Bacteria</taxon>
        <taxon>Bacillati</taxon>
        <taxon>Actinomycetota</taxon>
        <taxon>Actinomycetes</taxon>
        <taxon>Kitasatosporales</taxon>
        <taxon>Streptomycetaceae</taxon>
        <taxon>Streptomyces</taxon>
        <taxon>Streptomyces violaceusniger group</taxon>
    </lineage>
</organism>
<evidence type="ECO:0000259" key="2">
    <source>
        <dbReference type="Pfam" id="PF01425"/>
    </source>
</evidence>
<evidence type="ECO:0000256" key="1">
    <source>
        <dbReference type="ARBA" id="ARBA00009199"/>
    </source>
</evidence>
<name>G2P172_STRV4</name>
<gene>
    <name evidence="3" type="ORF">Strvi_8603</name>
</gene>
<reference evidence="3" key="1">
    <citation type="submission" date="2011-08" db="EMBL/GenBank/DDBJ databases">
        <title>Complete sequence of chromosome of Streptomyces violaceusniger Tu 4113.</title>
        <authorList>
            <consortium name="US DOE Joint Genome Institute"/>
            <person name="Lucas S."/>
            <person name="Han J."/>
            <person name="Lapidus A."/>
            <person name="Cheng J.-F."/>
            <person name="Goodwin L."/>
            <person name="Pitluck S."/>
            <person name="Peters L."/>
            <person name="Ivanova N."/>
            <person name="Daligault H."/>
            <person name="Detter J.C."/>
            <person name="Han C."/>
            <person name="Tapia R."/>
            <person name="Land M."/>
            <person name="Hauser L."/>
            <person name="Kyrpides N."/>
            <person name="Ivanova N."/>
            <person name="Pagani I."/>
            <person name="Hagen A."/>
            <person name="Katz L."/>
            <person name="Fiedler H.-P."/>
            <person name="Keasling J."/>
            <person name="Fortman J."/>
            <person name="Woyke T."/>
        </authorList>
    </citation>
    <scope>NUCLEOTIDE SEQUENCE [LARGE SCALE GENOMIC DNA]</scope>
    <source>
        <strain evidence="3">Tu 4113</strain>
    </source>
</reference>
<dbReference type="NCBIfam" id="NF004717">
    <property type="entry name" value="PRK06061.1"/>
    <property type="match status" value="1"/>
</dbReference>
<dbReference type="Pfam" id="PF01425">
    <property type="entry name" value="Amidase"/>
    <property type="match status" value="1"/>
</dbReference>
<dbReference type="AlphaFoldDB" id="G2P172"/>
<proteinExistence type="inferred from homology"/>
<dbReference type="eggNOG" id="COG0154">
    <property type="taxonomic scope" value="Bacteria"/>
</dbReference>
<keyword evidence="4" id="KW-1185">Reference proteome</keyword>
<dbReference type="PANTHER" id="PTHR11895">
    <property type="entry name" value="TRANSAMIDASE"/>
    <property type="match status" value="1"/>
</dbReference>
<feature type="domain" description="Amidase" evidence="2">
    <location>
        <begin position="26"/>
        <end position="446"/>
    </location>
</feature>
<comment type="similarity">
    <text evidence="1">Belongs to the amidase family.</text>
</comment>
<dbReference type="RefSeq" id="WP_014061367.1">
    <property type="nucleotide sequence ID" value="NC_015957.1"/>
</dbReference>
<protein>
    <submittedName>
        <fullName evidence="3">Amidase</fullName>
    </submittedName>
</protein>
<dbReference type="Proteomes" id="UP000008703">
    <property type="component" value="Chromosome"/>
</dbReference>
<dbReference type="SUPFAM" id="SSF75304">
    <property type="entry name" value="Amidase signature (AS) enzymes"/>
    <property type="match status" value="1"/>
</dbReference>
<dbReference type="EMBL" id="CP002994">
    <property type="protein sequence ID" value="AEM87911.1"/>
    <property type="molecule type" value="Genomic_DNA"/>
</dbReference>
<dbReference type="InterPro" id="IPR020556">
    <property type="entry name" value="Amidase_CS"/>
</dbReference>
<dbReference type="PANTHER" id="PTHR11895:SF7">
    <property type="entry name" value="GLUTAMYL-TRNA(GLN) AMIDOTRANSFERASE SUBUNIT A, MITOCHONDRIAL"/>
    <property type="match status" value="1"/>
</dbReference>
<dbReference type="GO" id="GO:0003824">
    <property type="term" value="F:catalytic activity"/>
    <property type="evidence" value="ECO:0007669"/>
    <property type="project" value="InterPro"/>
</dbReference>
<accession>G2P172</accession>
<dbReference type="PROSITE" id="PS00571">
    <property type="entry name" value="AMIDASES"/>
    <property type="match status" value="1"/>
</dbReference>
<dbReference type="KEGG" id="svl:Strvi_8603"/>